<dbReference type="InterPro" id="IPR052318">
    <property type="entry name" value="CellDiv_DevSignal_Domain"/>
</dbReference>
<evidence type="ECO:0000256" key="2">
    <source>
        <dbReference type="SAM" id="MobiDB-lite"/>
    </source>
</evidence>
<dbReference type="Ensembl" id="ENSCAFT00020017522.1">
    <property type="protein sequence ID" value="ENSCAFP00020015072.1"/>
    <property type="gene ID" value="ENSCAFG00020012108.1"/>
</dbReference>
<protein>
    <submittedName>
        <fullName evidence="3">IQ motif containing N</fullName>
    </submittedName>
</protein>
<evidence type="ECO:0000313" key="4">
    <source>
        <dbReference type="Proteomes" id="UP000694391"/>
    </source>
</evidence>
<dbReference type="InterPro" id="IPR000048">
    <property type="entry name" value="IQ_motif_EF-hand-BS"/>
</dbReference>
<dbReference type="Gene3D" id="1.20.5.190">
    <property type="match status" value="1"/>
</dbReference>
<reference evidence="3" key="2">
    <citation type="submission" date="2025-09" db="UniProtKB">
        <authorList>
            <consortium name="Ensembl"/>
        </authorList>
    </citation>
    <scope>IDENTIFICATION</scope>
</reference>
<dbReference type="FunFam" id="1.20.5.190:FF:000021">
    <property type="entry name" value="IQ motif containing N"/>
    <property type="match status" value="1"/>
</dbReference>
<dbReference type="Pfam" id="PF00612">
    <property type="entry name" value="IQ"/>
    <property type="match status" value="1"/>
</dbReference>
<organism evidence="3 4">
    <name type="scientific">Canis lupus dingo</name>
    <name type="common">dingo</name>
    <dbReference type="NCBI Taxonomy" id="286419"/>
    <lineage>
        <taxon>Eukaryota</taxon>
        <taxon>Metazoa</taxon>
        <taxon>Chordata</taxon>
        <taxon>Craniata</taxon>
        <taxon>Vertebrata</taxon>
        <taxon>Euteleostomi</taxon>
        <taxon>Mammalia</taxon>
        <taxon>Eutheria</taxon>
        <taxon>Laurasiatheria</taxon>
        <taxon>Carnivora</taxon>
        <taxon>Caniformia</taxon>
        <taxon>Canidae</taxon>
        <taxon>Canis</taxon>
    </lineage>
</organism>
<dbReference type="PROSITE" id="PS50096">
    <property type="entry name" value="IQ"/>
    <property type="match status" value="1"/>
</dbReference>
<reference evidence="3" key="1">
    <citation type="submission" date="2025-08" db="UniProtKB">
        <authorList>
            <consortium name="Ensembl"/>
        </authorList>
    </citation>
    <scope>IDENTIFICATION</scope>
</reference>
<accession>A0A8C0KDZ8</accession>
<feature type="region of interest" description="Disordered" evidence="2">
    <location>
        <begin position="586"/>
        <end position="640"/>
    </location>
</feature>
<dbReference type="AlphaFoldDB" id="A0A8C0KDZ8"/>
<dbReference type="PANTHER" id="PTHR22590:SF2">
    <property type="entry name" value="IQ DOMAIN-CONTAINING PROTEIN N"/>
    <property type="match status" value="1"/>
</dbReference>
<dbReference type="SMART" id="SM00015">
    <property type="entry name" value="IQ"/>
    <property type="match status" value="2"/>
</dbReference>
<keyword evidence="4" id="KW-1185">Reference proteome</keyword>
<gene>
    <name evidence="3" type="primary">IQCN</name>
</gene>
<dbReference type="SUPFAM" id="SSF52540">
    <property type="entry name" value="P-loop containing nucleoside triphosphate hydrolases"/>
    <property type="match status" value="1"/>
</dbReference>
<proteinExistence type="predicted"/>
<dbReference type="InterPro" id="IPR027417">
    <property type="entry name" value="P-loop_NTPase"/>
</dbReference>
<dbReference type="GeneTree" id="ENSGT00940000156018"/>
<evidence type="ECO:0000313" key="3">
    <source>
        <dbReference type="Ensembl" id="ENSCAFP00020015072.1"/>
    </source>
</evidence>
<sequence>MQEATQLQLSPDGQSFYQPQSVSNIQDRARTLSPQPQHEPLVSRETLLQQHDKDKMVSRHIPHLRAMVESQAFKNVLVDEMDMMLSRAATLIQANWRGYQLRQKLISQMMAAKAIQEAWRRFNTRRLLRSGKLVEKKVSMEEGDIPYHAPQQVRFQHPGEGKPPLTQPVMVSKETQFPSSDSLAAYTHQLALLQSQSTLQPGMQAPCATRGPSVTFLPHQTVAIRLPCPVSLDTKCHPCLLTRPVRNACLVHVEGDMVKAKQVTARVNKAGAPGPPPCGRYAQAIHGSLKTQTQAHMEAEVLKAPPQTGPAPVMNKTPPQMYPVAATPPQTYPAATPPQPCSVPLVTITKAPPQTYPVAPVAKIPPQTCPVAAMTPIQMRPTASTTNTAPQTRPAAMMAKISPQICLLASMIKPTTQTCPVPAVARTPTQMRPAAPMTKTPLQTCPAAGVAKTPSQTLPGATVTKTPPQTRLAAMVTKTPAQFRSMAAILRTLCLPPAAAGNLKSSPPAVAAAGIPNTSSHTYLNGPKAKAVVSTKQTAGMVKISSHSYLANGKVKYLSSHLGAGAPKATARPPLEAEKLKAVSQNRHHHPGCVARLPHSPPPGAAIAPGPPSLRMRSWGRKRGTARSTCSGQVSRTSAD</sequence>
<dbReference type="Proteomes" id="UP000694391">
    <property type="component" value="Unplaced"/>
</dbReference>
<feature type="compositionally biased region" description="Polar residues" evidence="2">
    <location>
        <begin position="626"/>
        <end position="640"/>
    </location>
</feature>
<dbReference type="PANTHER" id="PTHR22590">
    <property type="entry name" value="MYOSIN MOTOR DOMAIN-CONTAINING PROTEIN"/>
    <property type="match status" value="1"/>
</dbReference>
<feature type="compositionally biased region" description="Pro residues" evidence="2">
    <location>
        <begin position="599"/>
        <end position="612"/>
    </location>
</feature>
<name>A0A8C0KDZ8_CANLU</name>
<keyword evidence="1" id="KW-0677">Repeat</keyword>
<evidence type="ECO:0000256" key="1">
    <source>
        <dbReference type="ARBA" id="ARBA00022737"/>
    </source>
</evidence>
<dbReference type="CDD" id="cd23767">
    <property type="entry name" value="IQCD"/>
    <property type="match status" value="1"/>
</dbReference>